<dbReference type="InterPro" id="IPR003494">
    <property type="entry name" value="SHS2_FtsA"/>
</dbReference>
<dbReference type="GO" id="GO:0043093">
    <property type="term" value="P:FtsZ-dependent cytokinesis"/>
    <property type="evidence" value="ECO:0007669"/>
    <property type="project" value="UniProtKB-UniRule"/>
</dbReference>
<dbReference type="AlphaFoldDB" id="A0A1C3ZZR0"/>
<dbReference type="SUPFAM" id="SSF53067">
    <property type="entry name" value="Actin-like ATPase domain"/>
    <property type="match status" value="2"/>
</dbReference>
<evidence type="ECO:0000256" key="3">
    <source>
        <dbReference type="ARBA" id="ARBA00023136"/>
    </source>
</evidence>
<dbReference type="HAMAP" id="MF_02033">
    <property type="entry name" value="FtsA"/>
    <property type="match status" value="1"/>
</dbReference>
<dbReference type="PIRSF" id="PIRSF003101">
    <property type="entry name" value="FtsA"/>
    <property type="match status" value="1"/>
</dbReference>
<keyword evidence="10" id="KW-1185">Reference proteome</keyword>
<evidence type="ECO:0000313" key="9">
    <source>
        <dbReference type="EMBL" id="SCB87785.1"/>
    </source>
</evidence>
<evidence type="ECO:0000256" key="5">
    <source>
        <dbReference type="HAMAP-Rule" id="MF_02033"/>
    </source>
</evidence>
<dbReference type="RefSeq" id="WP_092461922.1">
    <property type="nucleotide sequence ID" value="NZ_BJEE01000004.1"/>
</dbReference>
<dbReference type="GO" id="GO:0009898">
    <property type="term" value="C:cytoplasmic side of plasma membrane"/>
    <property type="evidence" value="ECO:0007669"/>
    <property type="project" value="UniProtKB-UniRule"/>
</dbReference>
<keyword evidence="2 5" id="KW-0132">Cell division</keyword>
<dbReference type="STRING" id="1505725.GA0061074_10383"/>
<comment type="subunit">
    <text evidence="5">Self-interacts. Interacts with FtsZ.</text>
</comment>
<keyword evidence="1 5" id="KW-1003">Cell membrane</keyword>
<dbReference type="InterPro" id="IPR050696">
    <property type="entry name" value="FtsA/MreB"/>
</dbReference>
<feature type="compositionally biased region" description="Basic and acidic residues" evidence="7">
    <location>
        <begin position="445"/>
        <end position="462"/>
    </location>
</feature>
<keyword evidence="3 5" id="KW-0472">Membrane</keyword>
<dbReference type="GO" id="GO:0032153">
    <property type="term" value="C:cell division site"/>
    <property type="evidence" value="ECO:0007669"/>
    <property type="project" value="UniProtKB-UniRule"/>
</dbReference>
<dbReference type="CDD" id="cd24048">
    <property type="entry name" value="ASKHA_NBD_FtsA"/>
    <property type="match status" value="1"/>
</dbReference>
<dbReference type="PANTHER" id="PTHR32432">
    <property type="entry name" value="CELL DIVISION PROTEIN FTSA-RELATED"/>
    <property type="match status" value="1"/>
</dbReference>
<comment type="function">
    <text evidence="5 6">Cell division protein that is involved in the assembly of the Z ring. May serve as a membrane anchor for the Z ring.</text>
</comment>
<feature type="compositionally biased region" description="Acidic residues" evidence="7">
    <location>
        <begin position="434"/>
        <end position="444"/>
    </location>
</feature>
<protein>
    <recommendedName>
        <fullName evidence="5 6">Cell division protein FtsA</fullName>
    </recommendedName>
</protein>
<dbReference type="SMART" id="SM00842">
    <property type="entry name" value="FtsA"/>
    <property type="match status" value="1"/>
</dbReference>
<gene>
    <name evidence="5" type="primary">ftsA</name>
    <name evidence="9" type="ORF">GA0061074_10383</name>
</gene>
<dbReference type="OrthoDB" id="9768127at2"/>
<keyword evidence="4 5" id="KW-0131">Cell cycle</keyword>
<evidence type="ECO:0000256" key="4">
    <source>
        <dbReference type="ARBA" id="ARBA00023306"/>
    </source>
</evidence>
<evidence type="ECO:0000256" key="2">
    <source>
        <dbReference type="ARBA" id="ARBA00022618"/>
    </source>
</evidence>
<dbReference type="Gene3D" id="3.30.420.40">
    <property type="match status" value="2"/>
</dbReference>
<evidence type="ECO:0000256" key="7">
    <source>
        <dbReference type="SAM" id="MobiDB-lite"/>
    </source>
</evidence>
<dbReference type="Pfam" id="PF14450">
    <property type="entry name" value="FtsA"/>
    <property type="match status" value="1"/>
</dbReference>
<feature type="compositionally biased region" description="Low complexity" evidence="7">
    <location>
        <begin position="417"/>
        <end position="426"/>
    </location>
</feature>
<reference evidence="10" key="1">
    <citation type="submission" date="2016-08" db="EMBL/GenBank/DDBJ databases">
        <authorList>
            <person name="Varghese N."/>
            <person name="Submissions Spin"/>
        </authorList>
    </citation>
    <scope>NUCLEOTIDE SEQUENCE [LARGE SCALE GENOMIC DNA]</scope>
    <source>
        <strain evidence="10">R-53094</strain>
    </source>
</reference>
<sequence length="462" mass="50314">MANHGLIVGLDVGTNTIKVLAADVRDQQANIVAVGRSVSHGVKKGVVVDIDATATDIRQAVAQINEQTEQPITEVVASLPASNIQIQHVKGTVTVKDSQHISYEDVANTVQEAVKIQLPADREVVELIPTEFVVDDFDGIQDPNDMVGMRLAMNGIAYTAPRNVMGNLRLAISKAGLRLRDFVLAPLAYSKTLLDDGQQEFGTIILDMGAGQTSATVVHEHQLKFLSSFPAGSDNISRDISAVLELGLHDADMLKLDSGFALSELSQEDNQLVIKKISAEEPEQISEQLLAQIIEARVMQILGKLGEKLDMVGAFQMPGGVIVTGGGAALRGIPEAIHSTYKVQTRLFAPDDIGLRHPGYAGSWALVHYAAQQTPIQLIVKQALYGLPLVVLGQQNQAPAMTNENAVEKPKPRLRQQKQQQKVVKQPDSQVENEAAEPTEFTDEEQPKKENRIKTFFKDFFD</sequence>
<name>A0A1C3ZZR0_9LACO</name>
<dbReference type="InterPro" id="IPR043129">
    <property type="entry name" value="ATPase_NBD"/>
</dbReference>
<evidence type="ECO:0000259" key="8">
    <source>
        <dbReference type="SMART" id="SM00842"/>
    </source>
</evidence>
<dbReference type="InterPro" id="IPR020823">
    <property type="entry name" value="Cell_div_FtsA"/>
</dbReference>
<dbReference type="Pfam" id="PF02491">
    <property type="entry name" value="SHS2_FTSA"/>
    <property type="match status" value="1"/>
</dbReference>
<feature type="region of interest" description="Disordered" evidence="7">
    <location>
        <begin position="399"/>
        <end position="462"/>
    </location>
</feature>
<organism evidence="9 10">
    <name type="scientific">Weissella bombi</name>
    <dbReference type="NCBI Taxonomy" id="1505725"/>
    <lineage>
        <taxon>Bacteria</taxon>
        <taxon>Bacillati</taxon>
        <taxon>Bacillota</taxon>
        <taxon>Bacilli</taxon>
        <taxon>Lactobacillales</taxon>
        <taxon>Lactobacillaceae</taxon>
        <taxon>Weissella</taxon>
    </lineage>
</organism>
<dbReference type="Proteomes" id="UP000199268">
    <property type="component" value="Unassembled WGS sequence"/>
</dbReference>
<dbReference type="NCBIfam" id="TIGR01174">
    <property type="entry name" value="ftsA"/>
    <property type="match status" value="1"/>
</dbReference>
<comment type="similarity">
    <text evidence="5 6">Belongs to the FtsA/MreB family.</text>
</comment>
<accession>A0A1C3ZZR0</accession>
<proteinExistence type="inferred from homology"/>
<feature type="domain" description="SHS2" evidence="8">
    <location>
        <begin position="7"/>
        <end position="193"/>
    </location>
</feature>
<evidence type="ECO:0000256" key="1">
    <source>
        <dbReference type="ARBA" id="ARBA00022475"/>
    </source>
</evidence>
<dbReference type="EMBL" id="FMAO01000003">
    <property type="protein sequence ID" value="SCB87785.1"/>
    <property type="molecule type" value="Genomic_DNA"/>
</dbReference>
<evidence type="ECO:0000256" key="6">
    <source>
        <dbReference type="PIRNR" id="PIRNR003101"/>
    </source>
</evidence>
<dbReference type="PANTHER" id="PTHR32432:SF4">
    <property type="entry name" value="CELL DIVISION PROTEIN FTSA"/>
    <property type="match status" value="1"/>
</dbReference>
<evidence type="ECO:0000313" key="10">
    <source>
        <dbReference type="Proteomes" id="UP000199268"/>
    </source>
</evidence>
<comment type="subcellular location">
    <subcellularLocation>
        <location evidence="5">Cell membrane</location>
        <topology evidence="5">Peripheral membrane protein</topology>
        <orientation evidence="5">Cytoplasmic side</orientation>
    </subcellularLocation>
    <text evidence="5">Localizes to the Z ring in an FtsZ-dependent manner. Targeted to the membrane through a conserved C-terminal amphipathic helix.</text>
</comment>